<evidence type="ECO:0000259" key="2">
    <source>
        <dbReference type="PROSITE" id="PS50943"/>
    </source>
</evidence>
<evidence type="ECO:0000313" key="4">
    <source>
        <dbReference type="Proteomes" id="UP000060787"/>
    </source>
</evidence>
<organism evidence="3 4">
    <name type="scientific">Lysobacter antibioticus</name>
    <dbReference type="NCBI Taxonomy" id="84531"/>
    <lineage>
        <taxon>Bacteria</taxon>
        <taxon>Pseudomonadati</taxon>
        <taxon>Pseudomonadota</taxon>
        <taxon>Gammaproteobacteria</taxon>
        <taxon>Lysobacterales</taxon>
        <taxon>Lysobacteraceae</taxon>
        <taxon>Lysobacter</taxon>
    </lineage>
</organism>
<dbReference type="AlphaFoldDB" id="A0A0S2FI47"/>
<dbReference type="PROSITE" id="PS50943">
    <property type="entry name" value="HTH_CROC1"/>
    <property type="match status" value="1"/>
</dbReference>
<gene>
    <name evidence="3" type="ORF">LA76x_5112</name>
</gene>
<dbReference type="KEGG" id="laq:GLA29479_332"/>
<keyword evidence="1" id="KW-0175">Coiled coil</keyword>
<proteinExistence type="predicted"/>
<dbReference type="SMART" id="SM00530">
    <property type="entry name" value="HTH_XRE"/>
    <property type="match status" value="1"/>
</dbReference>
<reference evidence="3 4" key="1">
    <citation type="journal article" date="2015" name="BMC Genomics">
        <title>Comparative genomics and metabolic profiling of the genus Lysobacter.</title>
        <authorList>
            <person name="de Bruijn I."/>
            <person name="Cheng X."/>
            <person name="de Jager V."/>
            <person name="Exposito R.G."/>
            <person name="Watrous J."/>
            <person name="Patel N."/>
            <person name="Postma J."/>
            <person name="Dorrestein P.C."/>
            <person name="Kobayashi D."/>
            <person name="Raaijmakers J.M."/>
        </authorList>
    </citation>
    <scope>NUCLEOTIDE SEQUENCE [LARGE SCALE GENOMIC DNA]</scope>
    <source>
        <strain evidence="3 4">76</strain>
    </source>
</reference>
<dbReference type="Proteomes" id="UP000060787">
    <property type="component" value="Chromosome"/>
</dbReference>
<dbReference type="Pfam" id="PF01381">
    <property type="entry name" value="HTH_3"/>
    <property type="match status" value="1"/>
</dbReference>
<dbReference type="InterPro" id="IPR010982">
    <property type="entry name" value="Lambda_DNA-bd_dom_sf"/>
</dbReference>
<dbReference type="PATRIC" id="fig|84531.7.peg.329"/>
<protein>
    <submittedName>
        <fullName evidence="3">Helix-turn-helix family protein</fullName>
    </submittedName>
</protein>
<dbReference type="CDD" id="cd00093">
    <property type="entry name" value="HTH_XRE"/>
    <property type="match status" value="1"/>
</dbReference>
<dbReference type="InterPro" id="IPR001387">
    <property type="entry name" value="Cro/C1-type_HTH"/>
</dbReference>
<dbReference type="Gene3D" id="1.10.260.40">
    <property type="entry name" value="lambda repressor-like DNA-binding domains"/>
    <property type="match status" value="1"/>
</dbReference>
<dbReference type="GO" id="GO:0003677">
    <property type="term" value="F:DNA binding"/>
    <property type="evidence" value="ECO:0007669"/>
    <property type="project" value="InterPro"/>
</dbReference>
<dbReference type="OrthoDB" id="5957380at2"/>
<dbReference type="RefSeq" id="WP_057919749.1">
    <property type="nucleotide sequence ID" value="NZ_CP011129.1"/>
</dbReference>
<dbReference type="SUPFAM" id="SSF47413">
    <property type="entry name" value="lambda repressor-like DNA-binding domains"/>
    <property type="match status" value="1"/>
</dbReference>
<feature type="coiled-coil region" evidence="1">
    <location>
        <begin position="24"/>
        <end position="58"/>
    </location>
</feature>
<feature type="domain" description="HTH cro/C1-type" evidence="2">
    <location>
        <begin position="86"/>
        <end position="132"/>
    </location>
</feature>
<evidence type="ECO:0000313" key="3">
    <source>
        <dbReference type="EMBL" id="ALN83214.1"/>
    </source>
</evidence>
<evidence type="ECO:0000256" key="1">
    <source>
        <dbReference type="SAM" id="Coils"/>
    </source>
</evidence>
<name>A0A0S2FI47_LYSAN</name>
<dbReference type="eggNOG" id="COG2944">
    <property type="taxonomic scope" value="Bacteria"/>
</dbReference>
<dbReference type="KEGG" id="lab:LA76x_5112"/>
<sequence length="147" mass="16273">MPNLATILKDEIARISRKECRRLVDPLKKQVAAQRQDIASLKRERDSLKREVAALNKALNKPGNKAVAAKPQAESEGRHRFSAAGLRTLRKKLGVSAEEFGKLIGASGQSVYNWEQEKARPRQALLQQIAALRGIGKRQAQKLLEAG</sequence>
<dbReference type="EMBL" id="CP011129">
    <property type="protein sequence ID" value="ALN83214.1"/>
    <property type="molecule type" value="Genomic_DNA"/>
</dbReference>
<accession>A0A0S2FI47</accession>
<keyword evidence="4" id="KW-1185">Reference proteome</keyword>